<evidence type="ECO:0000313" key="2">
    <source>
        <dbReference type="Proteomes" id="UP000007431"/>
    </source>
</evidence>
<dbReference type="AlphaFoldDB" id="D8QBD8"/>
<dbReference type="RefSeq" id="XP_003029641.1">
    <property type="nucleotide sequence ID" value="XM_003029595.1"/>
</dbReference>
<evidence type="ECO:0000313" key="1">
    <source>
        <dbReference type="EMBL" id="EFI94738.1"/>
    </source>
</evidence>
<dbReference type="PRINTS" id="PR00081">
    <property type="entry name" value="GDHRDH"/>
</dbReference>
<dbReference type="HOGENOM" id="CLU_010194_9_1_1"/>
<dbReference type="eggNOG" id="KOG1611">
    <property type="taxonomic scope" value="Eukaryota"/>
</dbReference>
<accession>D8QBD8</accession>
<name>D8QBD8_SCHCM</name>
<dbReference type="InParanoid" id="D8QBD8"/>
<dbReference type="OrthoDB" id="7289984at2759"/>
<keyword evidence="2" id="KW-1185">Reference proteome</keyword>
<gene>
    <name evidence="1" type="ORF">SCHCODRAFT_85686</name>
</gene>
<dbReference type="SUPFAM" id="SSF51735">
    <property type="entry name" value="NAD(P)-binding Rossmann-fold domains"/>
    <property type="match status" value="1"/>
</dbReference>
<dbReference type="EMBL" id="GL377309">
    <property type="protein sequence ID" value="EFI94738.1"/>
    <property type="molecule type" value="Genomic_DNA"/>
</dbReference>
<sequence>MPVALVVGASRGIGLALVQELLSREDTTVFATVRSAPPPELVESGAKILTLDLTDDAFIAGAAAQVPALDILIVSGAMGEDDKLQTTSPERLLEYLDTNVVGVHRTMRAFLPALRKGTAPQKKVVFISSACGSLEIEVNQTLGFRGPYAVSKAALNMLTVQYHNELVNEGKEDFIVIPLDPGWVDTYMGRLSGDGGMPPAHCAKGIADIVWGLKPEDSAKFLRWNGEKVPW</sequence>
<dbReference type="VEuPathDB" id="FungiDB:SCHCODRAFT_02633632"/>
<dbReference type="GeneID" id="9592197"/>
<dbReference type="KEGG" id="scm:SCHCO_02633632"/>
<evidence type="ECO:0008006" key="3">
    <source>
        <dbReference type="Google" id="ProtNLM"/>
    </source>
</evidence>
<dbReference type="Gene3D" id="3.40.50.720">
    <property type="entry name" value="NAD(P)-binding Rossmann-like Domain"/>
    <property type="match status" value="1"/>
</dbReference>
<dbReference type="InterPro" id="IPR002347">
    <property type="entry name" value="SDR_fam"/>
</dbReference>
<dbReference type="OMA" id="FWASIEQ"/>
<dbReference type="Pfam" id="PF00106">
    <property type="entry name" value="adh_short"/>
    <property type="match status" value="1"/>
</dbReference>
<dbReference type="InterPro" id="IPR052184">
    <property type="entry name" value="SDR_enzymes"/>
</dbReference>
<protein>
    <recommendedName>
        <fullName evidence="3">NAD(P)-binding protein</fullName>
    </recommendedName>
</protein>
<dbReference type="PANTHER" id="PTHR45458:SF1">
    <property type="entry name" value="SHORT CHAIN DEHYDROGENASE"/>
    <property type="match status" value="1"/>
</dbReference>
<dbReference type="InterPro" id="IPR036291">
    <property type="entry name" value="NAD(P)-bd_dom_sf"/>
</dbReference>
<dbReference type="PANTHER" id="PTHR45458">
    <property type="entry name" value="SHORT-CHAIN DEHYDROGENASE/REDUCTASE SDR"/>
    <property type="match status" value="1"/>
</dbReference>
<organism evidence="2">
    <name type="scientific">Schizophyllum commune (strain H4-8 / FGSC 9210)</name>
    <name type="common">Split gill fungus</name>
    <dbReference type="NCBI Taxonomy" id="578458"/>
    <lineage>
        <taxon>Eukaryota</taxon>
        <taxon>Fungi</taxon>
        <taxon>Dikarya</taxon>
        <taxon>Basidiomycota</taxon>
        <taxon>Agaricomycotina</taxon>
        <taxon>Agaricomycetes</taxon>
        <taxon>Agaricomycetidae</taxon>
        <taxon>Agaricales</taxon>
        <taxon>Schizophyllaceae</taxon>
        <taxon>Schizophyllum</taxon>
    </lineage>
</organism>
<dbReference type="Proteomes" id="UP000007431">
    <property type="component" value="Unassembled WGS sequence"/>
</dbReference>
<proteinExistence type="predicted"/>
<reference evidence="1 2" key="1">
    <citation type="journal article" date="2010" name="Nat. Biotechnol.">
        <title>Genome sequence of the model mushroom Schizophyllum commune.</title>
        <authorList>
            <person name="Ohm R.A."/>
            <person name="de Jong J.F."/>
            <person name="Lugones L.G."/>
            <person name="Aerts A."/>
            <person name="Kothe E."/>
            <person name="Stajich J.E."/>
            <person name="de Vries R.P."/>
            <person name="Record E."/>
            <person name="Levasseur A."/>
            <person name="Baker S.E."/>
            <person name="Bartholomew K.A."/>
            <person name="Coutinho P.M."/>
            <person name="Erdmann S."/>
            <person name="Fowler T.J."/>
            <person name="Gathman A.C."/>
            <person name="Lombard V."/>
            <person name="Henrissat B."/>
            <person name="Knabe N."/>
            <person name="Kuees U."/>
            <person name="Lilly W.W."/>
            <person name="Lindquist E."/>
            <person name="Lucas S."/>
            <person name="Magnuson J.K."/>
            <person name="Piumi F."/>
            <person name="Raudaskoski M."/>
            <person name="Salamov A."/>
            <person name="Schmutz J."/>
            <person name="Schwarze F.W.M.R."/>
            <person name="vanKuyk P.A."/>
            <person name="Horton J.S."/>
            <person name="Grigoriev I.V."/>
            <person name="Woesten H.A.B."/>
        </authorList>
    </citation>
    <scope>NUCLEOTIDE SEQUENCE [LARGE SCALE GENOMIC DNA]</scope>
    <source>
        <strain evidence="2">H4-8 / FGSC 9210</strain>
    </source>
</reference>
<dbReference type="CDD" id="cd05325">
    <property type="entry name" value="carb_red_sniffer_like_SDR_c"/>
    <property type="match status" value="1"/>
</dbReference>
<dbReference type="GO" id="GO:0016616">
    <property type="term" value="F:oxidoreductase activity, acting on the CH-OH group of donors, NAD or NADP as acceptor"/>
    <property type="evidence" value="ECO:0007669"/>
    <property type="project" value="TreeGrafter"/>
</dbReference>